<dbReference type="Pfam" id="PF01850">
    <property type="entry name" value="PIN"/>
    <property type="match status" value="1"/>
</dbReference>
<dbReference type="InterPro" id="IPR002716">
    <property type="entry name" value="PIN_dom"/>
</dbReference>
<accession>G5J9B0</accession>
<reference evidence="2 3" key="1">
    <citation type="journal article" date="2011" name="Front. Microbiol.">
        <title>Two Strains of Crocosphaera watsonii with Highly Conserved Genomes are Distinguished by Strain-Specific Features.</title>
        <authorList>
            <person name="Bench S.R."/>
            <person name="Ilikchyan I.N."/>
            <person name="Tripp H.J."/>
            <person name="Zehr J.P."/>
        </authorList>
    </citation>
    <scope>NUCLEOTIDE SEQUENCE [LARGE SCALE GENOMIC DNA]</scope>
    <source>
        <strain evidence="2 3">WH 0003</strain>
    </source>
</reference>
<dbReference type="InterPro" id="IPR029060">
    <property type="entry name" value="PIN-like_dom_sf"/>
</dbReference>
<dbReference type="PANTHER" id="PTHR36173:SF1">
    <property type="entry name" value="RIBONUCLEASE VAPC22"/>
    <property type="match status" value="1"/>
</dbReference>
<dbReference type="SUPFAM" id="SSF88723">
    <property type="entry name" value="PIN domain-like"/>
    <property type="match status" value="1"/>
</dbReference>
<sequence length="138" mass="15621">MSEIILLDTHIWFWWINLEFDRFPLQWKEKIETASQVGVSPVSCFEIALAQKRGRLQLPCETEKWLEEALTPSGISLFPITPKIVSCAVNLSPIHKDPFDRIIIATALVAQAKLASIDGLFSQYLELNDVILPKSSKI</sequence>
<dbReference type="GeneID" id="88767510"/>
<dbReference type="PANTHER" id="PTHR36173">
    <property type="entry name" value="RIBONUCLEASE VAPC16-RELATED"/>
    <property type="match status" value="1"/>
</dbReference>
<dbReference type="InterPro" id="IPR052919">
    <property type="entry name" value="TA_system_RNase"/>
</dbReference>
<dbReference type="Gene3D" id="3.40.50.1010">
    <property type="entry name" value="5'-nuclease"/>
    <property type="match status" value="1"/>
</dbReference>
<evidence type="ECO:0000259" key="1">
    <source>
        <dbReference type="Pfam" id="PF01850"/>
    </source>
</evidence>
<gene>
    <name evidence="2" type="ORF">CWATWH0003_4026</name>
</gene>
<feature type="domain" description="PIN" evidence="1">
    <location>
        <begin position="5"/>
        <end position="123"/>
    </location>
</feature>
<dbReference type="EMBL" id="AESD01000613">
    <property type="protein sequence ID" value="EHJ11218.1"/>
    <property type="molecule type" value="Genomic_DNA"/>
</dbReference>
<proteinExistence type="predicted"/>
<dbReference type="PATRIC" id="fig|423471.3.peg.3775"/>
<dbReference type="AlphaFoldDB" id="G5J9B0"/>
<comment type="caution">
    <text evidence="2">The sequence shown here is derived from an EMBL/GenBank/DDBJ whole genome shotgun (WGS) entry which is preliminary data.</text>
</comment>
<organism evidence="2 3">
    <name type="scientific">Crocosphaera watsonii WH 0003</name>
    <dbReference type="NCBI Taxonomy" id="423471"/>
    <lineage>
        <taxon>Bacteria</taxon>
        <taxon>Bacillati</taxon>
        <taxon>Cyanobacteriota</taxon>
        <taxon>Cyanophyceae</taxon>
        <taxon>Oscillatoriophycideae</taxon>
        <taxon>Chroococcales</taxon>
        <taxon>Aphanothecaceae</taxon>
        <taxon>Crocosphaera</taxon>
    </lineage>
</organism>
<dbReference type="CDD" id="cd09872">
    <property type="entry name" value="PIN_Sll0205-like"/>
    <property type="match status" value="1"/>
</dbReference>
<dbReference type="RefSeq" id="WP_007308463.1">
    <property type="nucleotide sequence ID" value="NZ_AESD01000613.1"/>
</dbReference>
<evidence type="ECO:0000313" key="2">
    <source>
        <dbReference type="EMBL" id="EHJ11218.1"/>
    </source>
</evidence>
<dbReference type="InterPro" id="IPR041705">
    <property type="entry name" value="PIN_Sll0205"/>
</dbReference>
<protein>
    <recommendedName>
        <fullName evidence="1">PIN domain-containing protein</fullName>
    </recommendedName>
</protein>
<evidence type="ECO:0000313" key="3">
    <source>
        <dbReference type="Proteomes" id="UP000003477"/>
    </source>
</evidence>
<dbReference type="Proteomes" id="UP000003477">
    <property type="component" value="Unassembled WGS sequence"/>
</dbReference>
<name>G5J9B0_CROWT</name>